<evidence type="ECO:0000256" key="1">
    <source>
        <dbReference type="SAM" id="MobiDB-lite"/>
    </source>
</evidence>
<evidence type="ECO:0000313" key="2">
    <source>
        <dbReference type="EMBL" id="CAB4041919.1"/>
    </source>
</evidence>
<dbReference type="Proteomes" id="UP001152795">
    <property type="component" value="Unassembled WGS sequence"/>
</dbReference>
<dbReference type="AlphaFoldDB" id="A0A7D9M558"/>
<feature type="region of interest" description="Disordered" evidence="1">
    <location>
        <begin position="1"/>
        <end position="186"/>
    </location>
</feature>
<reference evidence="2" key="1">
    <citation type="submission" date="2020-04" db="EMBL/GenBank/DDBJ databases">
        <authorList>
            <person name="Alioto T."/>
            <person name="Alioto T."/>
            <person name="Gomez Garrido J."/>
        </authorList>
    </citation>
    <scope>NUCLEOTIDE SEQUENCE</scope>
    <source>
        <strain evidence="2">A484AB</strain>
    </source>
</reference>
<protein>
    <submittedName>
        <fullName evidence="2">Uncharacterized protein</fullName>
    </submittedName>
</protein>
<feature type="compositionally biased region" description="Polar residues" evidence="1">
    <location>
        <begin position="101"/>
        <end position="114"/>
    </location>
</feature>
<dbReference type="EMBL" id="CACRXK020029156">
    <property type="protein sequence ID" value="CAB4041919.1"/>
    <property type="molecule type" value="Genomic_DNA"/>
</dbReference>
<feature type="compositionally biased region" description="Polar residues" evidence="1">
    <location>
        <begin position="27"/>
        <end position="51"/>
    </location>
</feature>
<feature type="compositionally biased region" description="Polar residues" evidence="1">
    <location>
        <begin position="152"/>
        <end position="186"/>
    </location>
</feature>
<keyword evidence="3" id="KW-1185">Reference proteome</keyword>
<feature type="compositionally biased region" description="Polar residues" evidence="1">
    <location>
        <begin position="135"/>
        <end position="144"/>
    </location>
</feature>
<evidence type="ECO:0000313" key="3">
    <source>
        <dbReference type="Proteomes" id="UP001152795"/>
    </source>
</evidence>
<accession>A0A7D9M558</accession>
<name>A0A7D9M558_PARCT</name>
<sequence>MSVDPIDHPLRREGSDDEESLEDGSATVRTPSSNASGTDGPSESPNTSKQANKVLDKSDQVKDSLHEMQQGKNGETGVLQKHEIEDQNVRQPATLLVKSGGSETQSVKSRQTEAQQRKDGQSAVQQGIRSHEPAKNNQTEQVQGRNVCPKPETSTSQTISDVTSGKYNPSPSYNVRSTPNVPHSTL</sequence>
<gene>
    <name evidence="2" type="ORF">PACLA_8A026634</name>
</gene>
<organism evidence="2 3">
    <name type="scientific">Paramuricea clavata</name>
    <name type="common">Red gorgonian</name>
    <name type="synonym">Violescent sea-whip</name>
    <dbReference type="NCBI Taxonomy" id="317549"/>
    <lineage>
        <taxon>Eukaryota</taxon>
        <taxon>Metazoa</taxon>
        <taxon>Cnidaria</taxon>
        <taxon>Anthozoa</taxon>
        <taxon>Octocorallia</taxon>
        <taxon>Malacalcyonacea</taxon>
        <taxon>Plexauridae</taxon>
        <taxon>Paramuricea</taxon>
    </lineage>
</organism>
<feature type="non-terminal residue" evidence="2">
    <location>
        <position position="186"/>
    </location>
</feature>
<comment type="caution">
    <text evidence="2">The sequence shown here is derived from an EMBL/GenBank/DDBJ whole genome shotgun (WGS) entry which is preliminary data.</text>
</comment>
<feature type="compositionally biased region" description="Basic and acidic residues" evidence="1">
    <location>
        <begin position="54"/>
        <end position="66"/>
    </location>
</feature>
<feature type="compositionally biased region" description="Basic and acidic residues" evidence="1">
    <location>
        <begin position="1"/>
        <end position="14"/>
    </location>
</feature>
<proteinExistence type="predicted"/>